<evidence type="ECO:0000313" key="3">
    <source>
        <dbReference type="Proteomes" id="UP000298180"/>
    </source>
</evidence>
<dbReference type="SUPFAM" id="SSF51430">
    <property type="entry name" value="NAD(P)-linked oxidoreductase"/>
    <property type="match status" value="1"/>
</dbReference>
<sequence>MKVETFELAPGYVIPRLVRGGWQLAGDHGEVDAARAIDDMAQFVRAGINTFDCADIYTGVEALIGQYRLRDPSLKVHTKFVPDLEDLPRVDEVYVRRINARSRERLHTLALDLVQFHWWDYAVPGMVPVAQLLARLREEGLVRHLGGTNFDAPHTEQMLDAGLPLVSMQVQYSLLDRRPAGAMAALCARSPVRLLCYGTLAGGLLTARWLGAEEPGQLSNRSHIKYKLVIDDFGGWAAFQDLLALLQRIGDKHGVGLSAVATRWVLDQPHVAAAIVGARYAAHLPEHLQVFDFRLDAADRAGIDRLLARCPGPQGDTYALERDRAGRHGRIMKYNLNKAD</sequence>
<comment type="caution">
    <text evidence="2">The sequence shown here is derived from an EMBL/GenBank/DDBJ whole genome shotgun (WGS) entry which is preliminary data.</text>
</comment>
<dbReference type="PANTHER" id="PTHR43147">
    <property type="entry name" value="PROTEIN TAS"/>
    <property type="match status" value="1"/>
</dbReference>
<dbReference type="CDD" id="cd19101">
    <property type="entry name" value="AKR_unchar"/>
    <property type="match status" value="1"/>
</dbReference>
<feature type="domain" description="NADP-dependent oxidoreductase" evidence="1">
    <location>
        <begin position="17"/>
        <end position="306"/>
    </location>
</feature>
<dbReference type="InterPro" id="IPR036812">
    <property type="entry name" value="NAD(P)_OxRdtase_dom_sf"/>
</dbReference>
<dbReference type="Gene3D" id="3.20.20.100">
    <property type="entry name" value="NADP-dependent oxidoreductase domain"/>
    <property type="match status" value="1"/>
</dbReference>
<keyword evidence="3" id="KW-1185">Reference proteome</keyword>
<proteinExistence type="predicted"/>
<dbReference type="EMBL" id="SMLM01000001">
    <property type="protein sequence ID" value="TFZ05734.1"/>
    <property type="molecule type" value="Genomic_DNA"/>
</dbReference>
<evidence type="ECO:0000313" key="2">
    <source>
        <dbReference type="EMBL" id="TFZ05734.1"/>
    </source>
</evidence>
<dbReference type="AlphaFoldDB" id="A0A4Z0C4C6"/>
<gene>
    <name evidence="2" type="ORF">EZ313_03490</name>
</gene>
<dbReference type="OrthoDB" id="9772407at2"/>
<accession>A0A4Z0C4C6</accession>
<dbReference type="InterPro" id="IPR023210">
    <property type="entry name" value="NADP_OxRdtase_dom"/>
</dbReference>
<protein>
    <submittedName>
        <fullName evidence="2">Aldo/keto reductase</fullName>
    </submittedName>
</protein>
<organism evidence="2 3">
    <name type="scientific">Ramlibacter henchirensis</name>
    <dbReference type="NCBI Taxonomy" id="204072"/>
    <lineage>
        <taxon>Bacteria</taxon>
        <taxon>Pseudomonadati</taxon>
        <taxon>Pseudomonadota</taxon>
        <taxon>Betaproteobacteria</taxon>
        <taxon>Burkholderiales</taxon>
        <taxon>Comamonadaceae</taxon>
        <taxon>Ramlibacter</taxon>
    </lineage>
</organism>
<dbReference type="PANTHER" id="PTHR43147:SF2">
    <property type="entry name" value="NADP-DEPENDENT OXIDOREDUCTASE DOMAIN-CONTAINING PROTEIN"/>
    <property type="match status" value="1"/>
</dbReference>
<dbReference type="Proteomes" id="UP000298180">
    <property type="component" value="Unassembled WGS sequence"/>
</dbReference>
<dbReference type="RefSeq" id="WP_135261816.1">
    <property type="nucleotide sequence ID" value="NZ_SMLM01000001.1"/>
</dbReference>
<dbReference type="Pfam" id="PF00248">
    <property type="entry name" value="Aldo_ket_red"/>
    <property type="match status" value="1"/>
</dbReference>
<evidence type="ECO:0000259" key="1">
    <source>
        <dbReference type="Pfam" id="PF00248"/>
    </source>
</evidence>
<name>A0A4Z0C4C6_9BURK</name>
<reference evidence="2 3" key="1">
    <citation type="submission" date="2019-03" db="EMBL/GenBank/DDBJ databases">
        <title>Ramlibacter henchirensis DSM 14656, whole genome shotgun sequence.</title>
        <authorList>
            <person name="Zhang X."/>
            <person name="Feng G."/>
            <person name="Zhu H."/>
        </authorList>
    </citation>
    <scope>NUCLEOTIDE SEQUENCE [LARGE SCALE GENOMIC DNA]</scope>
    <source>
        <strain evidence="2 3">DSM 14656</strain>
    </source>
</reference>